<evidence type="ECO:0000256" key="2">
    <source>
        <dbReference type="ARBA" id="ARBA00022679"/>
    </source>
</evidence>
<dbReference type="EC" id="2.3.1.225" evidence="10"/>
<keyword evidence="5 10" id="KW-0472">Membrane</keyword>
<keyword evidence="3 10" id="KW-0812">Transmembrane</keyword>
<evidence type="ECO:0000256" key="3">
    <source>
        <dbReference type="ARBA" id="ARBA00022692"/>
    </source>
</evidence>
<evidence type="ECO:0000256" key="7">
    <source>
        <dbReference type="ARBA" id="ARBA00023288"/>
    </source>
</evidence>
<comment type="similarity">
    <text evidence="10">Belongs to the DHHC palmitoyltransferase family.</text>
</comment>
<evidence type="ECO:0000256" key="1">
    <source>
        <dbReference type="ARBA" id="ARBA00004141"/>
    </source>
</evidence>
<keyword evidence="2 10" id="KW-0808">Transferase</keyword>
<dbReference type="PANTHER" id="PTHR12246">
    <property type="entry name" value="PALMITOYLTRANSFERASE ZDHHC16"/>
    <property type="match status" value="1"/>
</dbReference>
<feature type="non-terminal residue" evidence="13">
    <location>
        <position position="318"/>
    </location>
</feature>
<evidence type="ECO:0000256" key="11">
    <source>
        <dbReference type="SAM" id="MobiDB-lite"/>
    </source>
</evidence>
<dbReference type="Pfam" id="PF01529">
    <property type="entry name" value="DHHC"/>
    <property type="match status" value="1"/>
</dbReference>
<dbReference type="GO" id="GO:0016020">
    <property type="term" value="C:membrane"/>
    <property type="evidence" value="ECO:0007669"/>
    <property type="project" value="UniProtKB-SubCell"/>
</dbReference>
<protein>
    <recommendedName>
        <fullName evidence="10">Palmitoyltransferase</fullName>
        <ecNumber evidence="10">2.3.1.225</ecNumber>
    </recommendedName>
</protein>
<name>A0A0D6ES72_SPOSA</name>
<sequence length="318" mass="36529">YFWAQKRAGPVISTQYYKAITTPPGSPLEAPRPPSRPLTSSILLSGLCFGPSRFHTSSFRTPARERAIRDIQAAQEKQRTREESAVHSDGRGARAERYARECKKCESNSSGQHPPKPERTHHCSVCRTCVLKFDHHCPWIKGCVGLHNERYFLLFLCYFSVACFFCAGWGFAPTWRALSFYTYTWEHRTPRSLMLAMEVLAIVMGLAVFVMAAGQLWLIAKNETSVESNDNDWYRKVAKSRGRTYLNPYDLGWQENFRAFFNLGPGGYHWSTVFLPVSVPPSSDGWTWHKRENWRETGMAFEDELTDEEEMSSDEEAR</sequence>
<evidence type="ECO:0000256" key="8">
    <source>
        <dbReference type="ARBA" id="ARBA00023315"/>
    </source>
</evidence>
<organism evidence="13 14">
    <name type="scientific">Sporidiobolus salmonicolor</name>
    <name type="common">Yeast-like fungus</name>
    <name type="synonym">Sporobolomyces salmonicolor</name>
    <dbReference type="NCBI Taxonomy" id="5005"/>
    <lineage>
        <taxon>Eukaryota</taxon>
        <taxon>Fungi</taxon>
        <taxon>Dikarya</taxon>
        <taxon>Basidiomycota</taxon>
        <taxon>Pucciniomycotina</taxon>
        <taxon>Microbotryomycetes</taxon>
        <taxon>Sporidiobolales</taxon>
        <taxon>Sporidiobolaceae</taxon>
        <taxon>Sporobolomyces</taxon>
    </lineage>
</organism>
<evidence type="ECO:0000256" key="6">
    <source>
        <dbReference type="ARBA" id="ARBA00023139"/>
    </source>
</evidence>
<dbReference type="GO" id="GO:0019706">
    <property type="term" value="F:protein-cysteine S-palmitoyltransferase activity"/>
    <property type="evidence" value="ECO:0007669"/>
    <property type="project" value="UniProtKB-EC"/>
</dbReference>
<comment type="domain">
    <text evidence="10">The DHHC domain is required for palmitoyltransferase activity.</text>
</comment>
<evidence type="ECO:0000256" key="4">
    <source>
        <dbReference type="ARBA" id="ARBA00022989"/>
    </source>
</evidence>
<feature type="transmembrane region" description="Helical" evidence="10">
    <location>
        <begin position="151"/>
        <end position="172"/>
    </location>
</feature>
<comment type="subcellular location">
    <subcellularLocation>
        <location evidence="1">Membrane</location>
        <topology evidence="1">Multi-pass membrane protein</topology>
    </subcellularLocation>
</comment>
<evidence type="ECO:0000313" key="14">
    <source>
        <dbReference type="Proteomes" id="UP000243876"/>
    </source>
</evidence>
<dbReference type="PROSITE" id="PS50216">
    <property type="entry name" value="DHHC"/>
    <property type="match status" value="1"/>
</dbReference>
<keyword evidence="6" id="KW-0564">Palmitate</keyword>
<reference evidence="14" key="1">
    <citation type="submission" date="2015-02" db="EMBL/GenBank/DDBJ databases">
        <authorList>
            <person name="Gon?alves P."/>
        </authorList>
    </citation>
    <scope>NUCLEOTIDE SEQUENCE [LARGE SCALE GENOMIC DNA]</scope>
</reference>
<feature type="non-terminal residue" evidence="13">
    <location>
        <position position="1"/>
    </location>
</feature>
<evidence type="ECO:0000256" key="10">
    <source>
        <dbReference type="RuleBase" id="RU079119"/>
    </source>
</evidence>
<keyword evidence="7" id="KW-0449">Lipoprotein</keyword>
<dbReference type="InterPro" id="IPR039859">
    <property type="entry name" value="PFA4/ZDH16/20/ERF2-like"/>
</dbReference>
<gene>
    <name evidence="13" type="primary">SPOSA6832_04841</name>
</gene>
<evidence type="ECO:0000256" key="9">
    <source>
        <dbReference type="ARBA" id="ARBA00048048"/>
    </source>
</evidence>
<dbReference type="Proteomes" id="UP000243876">
    <property type="component" value="Unassembled WGS sequence"/>
</dbReference>
<dbReference type="OrthoDB" id="9909019at2759"/>
<comment type="catalytic activity">
    <reaction evidence="9 10">
        <text>L-cysteinyl-[protein] + hexadecanoyl-CoA = S-hexadecanoyl-L-cysteinyl-[protein] + CoA</text>
        <dbReference type="Rhea" id="RHEA:36683"/>
        <dbReference type="Rhea" id="RHEA-COMP:10131"/>
        <dbReference type="Rhea" id="RHEA-COMP:11032"/>
        <dbReference type="ChEBI" id="CHEBI:29950"/>
        <dbReference type="ChEBI" id="CHEBI:57287"/>
        <dbReference type="ChEBI" id="CHEBI:57379"/>
        <dbReference type="ChEBI" id="CHEBI:74151"/>
        <dbReference type="EC" id="2.3.1.225"/>
    </reaction>
</comment>
<dbReference type="EMBL" id="CENE01000042">
    <property type="protein sequence ID" value="CEQ42972.1"/>
    <property type="molecule type" value="Genomic_DNA"/>
</dbReference>
<feature type="transmembrane region" description="Helical" evidence="10">
    <location>
        <begin position="192"/>
        <end position="219"/>
    </location>
</feature>
<keyword evidence="14" id="KW-1185">Reference proteome</keyword>
<accession>A0A0D6ES72</accession>
<evidence type="ECO:0000313" key="13">
    <source>
        <dbReference type="EMBL" id="CEQ42972.1"/>
    </source>
</evidence>
<keyword evidence="4 10" id="KW-1133">Transmembrane helix</keyword>
<keyword evidence="8 10" id="KW-0012">Acyltransferase</keyword>
<feature type="region of interest" description="Disordered" evidence="11">
    <location>
        <begin position="74"/>
        <end position="94"/>
    </location>
</feature>
<dbReference type="AlphaFoldDB" id="A0A0D6ES72"/>
<evidence type="ECO:0000256" key="5">
    <source>
        <dbReference type="ARBA" id="ARBA00023136"/>
    </source>
</evidence>
<proteinExistence type="inferred from homology"/>
<feature type="domain" description="Palmitoyltransferase DHHC" evidence="12">
    <location>
        <begin position="115"/>
        <end position="228"/>
    </location>
</feature>
<feature type="compositionally biased region" description="Basic and acidic residues" evidence="11">
    <location>
        <begin position="76"/>
        <end position="94"/>
    </location>
</feature>
<evidence type="ECO:0000259" key="12">
    <source>
        <dbReference type="Pfam" id="PF01529"/>
    </source>
</evidence>
<dbReference type="InterPro" id="IPR001594">
    <property type="entry name" value="Palmitoyltrfase_DHHC"/>
</dbReference>